<protein>
    <submittedName>
        <fullName evidence="2">Uncharacterized protein</fullName>
    </submittedName>
</protein>
<organism evidence="2 3">
    <name type="scientific">Hermanssonia centrifuga</name>
    <dbReference type="NCBI Taxonomy" id="98765"/>
    <lineage>
        <taxon>Eukaryota</taxon>
        <taxon>Fungi</taxon>
        <taxon>Dikarya</taxon>
        <taxon>Basidiomycota</taxon>
        <taxon>Agaricomycotina</taxon>
        <taxon>Agaricomycetes</taxon>
        <taxon>Polyporales</taxon>
        <taxon>Meruliaceae</taxon>
        <taxon>Hermanssonia</taxon>
    </lineage>
</organism>
<gene>
    <name evidence="2" type="ORF">PHLCEN_2v11015</name>
</gene>
<dbReference type="STRING" id="98765.A0A2R6NL81"/>
<comment type="caution">
    <text evidence="2">The sequence shown here is derived from an EMBL/GenBank/DDBJ whole genome shotgun (WGS) entry which is preliminary data.</text>
</comment>
<feature type="compositionally biased region" description="Basic and acidic residues" evidence="1">
    <location>
        <begin position="65"/>
        <end position="91"/>
    </location>
</feature>
<evidence type="ECO:0000313" key="2">
    <source>
        <dbReference type="EMBL" id="PSR73113.1"/>
    </source>
</evidence>
<accession>A0A2R6NL81</accession>
<feature type="compositionally biased region" description="Polar residues" evidence="1">
    <location>
        <begin position="25"/>
        <end position="41"/>
    </location>
</feature>
<feature type="compositionally biased region" description="Low complexity" evidence="1">
    <location>
        <begin position="1"/>
        <end position="24"/>
    </location>
</feature>
<evidence type="ECO:0000313" key="3">
    <source>
        <dbReference type="Proteomes" id="UP000186601"/>
    </source>
</evidence>
<dbReference type="OrthoDB" id="2500073at2759"/>
<keyword evidence="3" id="KW-1185">Reference proteome</keyword>
<sequence>MSTPAASTKPVVSPSPSTPNTSSNDNQNGAPGTPQEQQPSADTAPDGGYPEQKHAGAVGLGPEYGKTHAAEDPFKNAKDDSSEKKDTDASDKSPSTTAESHKEPANAPSTTVTEKSGAKAHPTEAGAREQAATTAPEGTKKAEEQRDGNESRQIDEGGRTA</sequence>
<evidence type="ECO:0000256" key="1">
    <source>
        <dbReference type="SAM" id="MobiDB-lite"/>
    </source>
</evidence>
<proteinExistence type="predicted"/>
<dbReference type="Proteomes" id="UP000186601">
    <property type="component" value="Unassembled WGS sequence"/>
</dbReference>
<reference evidence="2 3" key="1">
    <citation type="submission" date="2018-02" db="EMBL/GenBank/DDBJ databases">
        <title>Genome sequence of the basidiomycete white-rot fungus Phlebia centrifuga.</title>
        <authorList>
            <person name="Granchi Z."/>
            <person name="Peng M."/>
            <person name="de Vries R.P."/>
            <person name="Hilden K."/>
            <person name="Makela M.R."/>
            <person name="Grigoriev I."/>
            <person name="Riley R."/>
        </authorList>
    </citation>
    <scope>NUCLEOTIDE SEQUENCE [LARGE SCALE GENOMIC DNA]</scope>
    <source>
        <strain evidence="2 3">FBCC195</strain>
    </source>
</reference>
<feature type="compositionally biased region" description="Basic and acidic residues" evidence="1">
    <location>
        <begin position="138"/>
        <end position="161"/>
    </location>
</feature>
<dbReference type="AlphaFoldDB" id="A0A2R6NL81"/>
<name>A0A2R6NL81_9APHY</name>
<dbReference type="EMBL" id="MLYV02001105">
    <property type="protein sequence ID" value="PSR73113.1"/>
    <property type="molecule type" value="Genomic_DNA"/>
</dbReference>
<feature type="region of interest" description="Disordered" evidence="1">
    <location>
        <begin position="1"/>
        <end position="161"/>
    </location>
</feature>